<keyword evidence="16" id="KW-0175">Coiled coil</keyword>
<evidence type="ECO:0000256" key="12">
    <source>
        <dbReference type="ARBA" id="ARBA00025198"/>
    </source>
</evidence>
<accession>A0A261EZZ5</accession>
<evidence type="ECO:0000256" key="11">
    <source>
        <dbReference type="ARBA" id="ARBA00023310"/>
    </source>
</evidence>
<keyword evidence="11 14" id="KW-0066">ATP synthesis</keyword>
<dbReference type="HAMAP" id="MF_01398">
    <property type="entry name" value="ATP_synth_b_bprime"/>
    <property type="match status" value="1"/>
</dbReference>
<evidence type="ECO:0000256" key="10">
    <source>
        <dbReference type="ARBA" id="ARBA00023136"/>
    </source>
</evidence>
<dbReference type="CDD" id="cd06503">
    <property type="entry name" value="ATP-synt_Fo_b"/>
    <property type="match status" value="1"/>
</dbReference>
<comment type="function">
    <text evidence="14">Component of the F(0) channel, it forms part of the peripheral stalk, linking F(1) to F(0).</text>
</comment>
<dbReference type="OrthoDB" id="5243563at2"/>
<dbReference type="GO" id="GO:0046961">
    <property type="term" value="F:proton-transporting ATPase activity, rotational mechanism"/>
    <property type="evidence" value="ECO:0007669"/>
    <property type="project" value="TreeGrafter"/>
</dbReference>
<name>A0A261EZZ5_9BIFI</name>
<dbReference type="GO" id="GO:0045259">
    <property type="term" value="C:proton-transporting ATP synthase complex"/>
    <property type="evidence" value="ECO:0007669"/>
    <property type="project" value="UniProtKB-KW"/>
</dbReference>
<evidence type="ECO:0000256" key="7">
    <source>
        <dbReference type="ARBA" id="ARBA00022781"/>
    </source>
</evidence>
<keyword evidence="6 14" id="KW-0812">Transmembrane</keyword>
<dbReference type="InterPro" id="IPR005864">
    <property type="entry name" value="ATP_synth_F0_bsu_bac"/>
</dbReference>
<evidence type="ECO:0000256" key="6">
    <source>
        <dbReference type="ARBA" id="ARBA00022692"/>
    </source>
</evidence>
<evidence type="ECO:0000313" key="17">
    <source>
        <dbReference type="EMBL" id="OZG52427.1"/>
    </source>
</evidence>
<evidence type="ECO:0000256" key="13">
    <source>
        <dbReference type="ARBA" id="ARBA00025830"/>
    </source>
</evidence>
<keyword evidence="10 14" id="KW-0472">Membrane</keyword>
<evidence type="ECO:0000256" key="9">
    <source>
        <dbReference type="ARBA" id="ARBA00023065"/>
    </source>
</evidence>
<dbReference type="GO" id="GO:0005886">
    <property type="term" value="C:plasma membrane"/>
    <property type="evidence" value="ECO:0007669"/>
    <property type="project" value="UniProtKB-SubCell"/>
</dbReference>
<comment type="subcellular location">
    <subcellularLocation>
        <location evidence="1 14">Cell membrane</location>
        <topology evidence="1 14">Single-pass membrane protein</topology>
    </subcellularLocation>
</comment>
<gene>
    <name evidence="14" type="primary">atpF</name>
    <name evidence="17" type="ORF">PSRA_0616</name>
</gene>
<keyword evidence="3 14" id="KW-0813">Transport</keyword>
<comment type="similarity">
    <text evidence="2 14 15">Belongs to the ATPase B chain family.</text>
</comment>
<reference evidence="17 18" key="1">
    <citation type="journal article" date="2017" name="BMC Genomics">
        <title>Comparative genomic and phylogenomic analyses of the Bifidobacteriaceae family.</title>
        <authorList>
            <person name="Lugli G.A."/>
            <person name="Milani C."/>
            <person name="Turroni F."/>
            <person name="Duranti S."/>
            <person name="Mancabelli L."/>
            <person name="Mangifesta M."/>
            <person name="Ferrario C."/>
            <person name="Modesto M."/>
            <person name="Mattarelli P."/>
            <person name="Jiri K."/>
            <person name="van Sinderen D."/>
            <person name="Ventura M."/>
        </authorList>
    </citation>
    <scope>NUCLEOTIDE SEQUENCE [LARGE SCALE GENOMIC DNA]</scope>
    <source>
        <strain evidence="17 18">DSM 24742</strain>
    </source>
</reference>
<sequence length="179" mass="19733">MTTFAEENSGIDLFIPKTYDIFWSLIILVILAVFFYKFFLPRFQKIFDERAEKIQGGMDKAAAAEKEAAEAKKKYEDQLTQARVQASKIRDDARAEASHIIADARTRAEQEAAQVSANAQRSIESQQQQALVSLKGEVGSLSVALAGKILGKQLESDAVQSDMIDSVLGDLESESADKN</sequence>
<evidence type="ECO:0000256" key="5">
    <source>
        <dbReference type="ARBA" id="ARBA00022547"/>
    </source>
</evidence>
<comment type="subunit">
    <text evidence="13 14">F-type ATPases have 2 components, F(1) - the catalytic core - and F(0) - the membrane proton channel. F(1) has five subunits: alpha(3), beta(3), gamma(1), delta(1), epsilon(1). F(0) has three main subunits: a(1), b(2) and c(10-14). The alpha and beta chains form an alternating ring which encloses part of the gamma chain. F(1) is attached to F(0) by a central stalk formed by the gamma and epsilon chains, while a peripheral stalk is formed by the delta and b chains.</text>
</comment>
<feature type="transmembrane region" description="Helical" evidence="14">
    <location>
        <begin position="21"/>
        <end position="40"/>
    </location>
</feature>
<evidence type="ECO:0000256" key="2">
    <source>
        <dbReference type="ARBA" id="ARBA00005513"/>
    </source>
</evidence>
<keyword evidence="18" id="KW-1185">Reference proteome</keyword>
<evidence type="ECO:0000256" key="14">
    <source>
        <dbReference type="HAMAP-Rule" id="MF_01398"/>
    </source>
</evidence>
<evidence type="ECO:0000256" key="1">
    <source>
        <dbReference type="ARBA" id="ARBA00004162"/>
    </source>
</evidence>
<keyword evidence="8 14" id="KW-1133">Transmembrane helix</keyword>
<dbReference type="Gene3D" id="1.20.5.620">
    <property type="entry name" value="F1F0 ATP synthase subunit B, membrane domain"/>
    <property type="match status" value="1"/>
</dbReference>
<dbReference type="AlphaFoldDB" id="A0A261EZZ5"/>
<evidence type="ECO:0000256" key="3">
    <source>
        <dbReference type="ARBA" id="ARBA00022448"/>
    </source>
</evidence>
<dbReference type="EMBL" id="MWWR01000004">
    <property type="protein sequence ID" value="OZG52427.1"/>
    <property type="molecule type" value="Genomic_DNA"/>
</dbReference>
<protein>
    <recommendedName>
        <fullName evidence="14">ATP synthase subunit b</fullName>
    </recommendedName>
    <alternativeName>
        <fullName evidence="14">ATP synthase F(0) sector subunit b</fullName>
    </alternativeName>
    <alternativeName>
        <fullName evidence="14">ATPase subunit I</fullName>
    </alternativeName>
    <alternativeName>
        <fullName evidence="14">F-type ATPase subunit b</fullName>
        <shortName evidence="14">F-ATPase subunit b</shortName>
    </alternativeName>
</protein>
<proteinExistence type="inferred from homology"/>
<dbReference type="SUPFAM" id="SSF81573">
    <property type="entry name" value="F1F0 ATP synthase subunit B, membrane domain"/>
    <property type="match status" value="1"/>
</dbReference>
<evidence type="ECO:0000313" key="18">
    <source>
        <dbReference type="Proteomes" id="UP000216725"/>
    </source>
</evidence>
<dbReference type="InterPro" id="IPR050059">
    <property type="entry name" value="ATP_synthase_B_chain"/>
</dbReference>
<dbReference type="Proteomes" id="UP000216725">
    <property type="component" value="Unassembled WGS sequence"/>
</dbReference>
<dbReference type="Pfam" id="PF00430">
    <property type="entry name" value="ATP-synt_B"/>
    <property type="match status" value="1"/>
</dbReference>
<evidence type="ECO:0000256" key="4">
    <source>
        <dbReference type="ARBA" id="ARBA00022475"/>
    </source>
</evidence>
<comment type="function">
    <text evidence="12 14">F(1)F(0) ATP synthase produces ATP from ADP in the presence of a proton or sodium gradient. F-type ATPases consist of two structural domains, F(1) containing the extramembraneous catalytic core and F(0) containing the membrane proton channel, linked together by a central stalk and a peripheral stalk. During catalysis, ATP synthesis in the catalytic domain of F(1) is coupled via a rotary mechanism of the central stalk subunits to proton translocation.</text>
</comment>
<evidence type="ECO:0000256" key="15">
    <source>
        <dbReference type="RuleBase" id="RU003848"/>
    </source>
</evidence>
<dbReference type="PANTHER" id="PTHR33445">
    <property type="entry name" value="ATP SYNTHASE SUBUNIT B', CHLOROPLASTIC"/>
    <property type="match status" value="1"/>
</dbReference>
<keyword evidence="7 14" id="KW-0375">Hydrogen ion transport</keyword>
<organism evidence="17 18">
    <name type="scientific">Pseudoscardovia radai</name>
    <dbReference type="NCBI Taxonomy" id="987066"/>
    <lineage>
        <taxon>Bacteria</taxon>
        <taxon>Bacillati</taxon>
        <taxon>Actinomycetota</taxon>
        <taxon>Actinomycetes</taxon>
        <taxon>Bifidobacteriales</taxon>
        <taxon>Bifidobacteriaceae</taxon>
        <taxon>Pseudoscardovia</taxon>
    </lineage>
</organism>
<comment type="caution">
    <text evidence="17">The sequence shown here is derived from an EMBL/GenBank/DDBJ whole genome shotgun (WGS) entry which is preliminary data.</text>
</comment>
<dbReference type="GO" id="GO:0046933">
    <property type="term" value="F:proton-transporting ATP synthase activity, rotational mechanism"/>
    <property type="evidence" value="ECO:0007669"/>
    <property type="project" value="UniProtKB-UniRule"/>
</dbReference>
<keyword evidence="5 14" id="KW-0138">CF(0)</keyword>
<dbReference type="RefSeq" id="WP_094660439.1">
    <property type="nucleotide sequence ID" value="NZ_JBKZBO010000016.1"/>
</dbReference>
<dbReference type="NCBIfam" id="NF004412">
    <property type="entry name" value="PRK05759.1-3"/>
    <property type="match status" value="1"/>
</dbReference>
<keyword evidence="9 14" id="KW-0406">Ion transport</keyword>
<dbReference type="InterPro" id="IPR002146">
    <property type="entry name" value="ATP_synth_b/b'su_bac/chlpt"/>
</dbReference>
<keyword evidence="4 14" id="KW-1003">Cell membrane</keyword>
<feature type="coiled-coil region" evidence="16">
    <location>
        <begin position="54"/>
        <end position="92"/>
    </location>
</feature>
<evidence type="ECO:0000256" key="16">
    <source>
        <dbReference type="SAM" id="Coils"/>
    </source>
</evidence>
<dbReference type="NCBIfam" id="TIGR01144">
    <property type="entry name" value="ATP_synt_b"/>
    <property type="match status" value="1"/>
</dbReference>
<dbReference type="InterPro" id="IPR028987">
    <property type="entry name" value="ATP_synth_B-like_membr_sf"/>
</dbReference>
<dbReference type="PANTHER" id="PTHR33445:SF1">
    <property type="entry name" value="ATP SYNTHASE SUBUNIT B"/>
    <property type="match status" value="1"/>
</dbReference>
<evidence type="ECO:0000256" key="8">
    <source>
        <dbReference type="ARBA" id="ARBA00022989"/>
    </source>
</evidence>